<organism evidence="2 4">
    <name type="scientific">Rhizophagus irregularis (strain DAOM 197198w)</name>
    <name type="common">Glomus intraradices</name>
    <dbReference type="NCBI Taxonomy" id="1432141"/>
    <lineage>
        <taxon>Eukaryota</taxon>
        <taxon>Fungi</taxon>
        <taxon>Fungi incertae sedis</taxon>
        <taxon>Mucoromycota</taxon>
        <taxon>Glomeromycotina</taxon>
        <taxon>Glomeromycetes</taxon>
        <taxon>Glomerales</taxon>
        <taxon>Glomeraceae</taxon>
        <taxon>Rhizophagus</taxon>
    </lineage>
</organism>
<sequence>MNQLNAEDPRSKCVQCKKPHNNELNKYCWSCVSNNTEQKYGRCIMCKQINTGKDWCQPCNSKRFQENFDSWTSGNDEIDNFIQNTQLSAENHHQILEWIPYNRFGKPKYIAEGGFGKVYRASWKDGHITHWDTSYRKWGRVRGSDSLVALKSLNNSQNVTLKFINEITSHLKVHEYTMTETIVRCYGITQDPNTKDYIMVMYYAERGNLQNLLNEVSQKQHKWQNSYKFSNLDLNIRIWRCKINILRSISAGLRKIHGKELIHRDLHIGNIVCNRTSPRITDLGLCKPANYNGGNNMRYGVLPYLAPEILRGQDYTKASDIYSFGIIMYVVISGLPPYYNVAHDELLALDICKGLRPEFNIKVPKLILHIIKSCLDANPSNRPYAKSLSRTFNEFLNDFNKDTKSYSESINKTKLIKQIEEAGQINNNSSTNSSPLTNKIHPEAIYKSRPFNYKNLTEPKNSDGYYEIYDNISTIKCSESLLKSDKSDCLECEITD</sequence>
<evidence type="ECO:0000313" key="2">
    <source>
        <dbReference type="EMBL" id="EXX64335.1"/>
    </source>
</evidence>
<evidence type="ECO:0000313" key="4">
    <source>
        <dbReference type="Proteomes" id="UP000022910"/>
    </source>
</evidence>
<dbReference type="GO" id="GO:0004672">
    <property type="term" value="F:protein kinase activity"/>
    <property type="evidence" value="ECO:0007669"/>
    <property type="project" value="InterPro"/>
</dbReference>
<protein>
    <submittedName>
        <fullName evidence="2">Rad53p</fullName>
    </submittedName>
</protein>
<dbReference type="GO" id="GO:0007165">
    <property type="term" value="P:signal transduction"/>
    <property type="evidence" value="ECO:0007669"/>
    <property type="project" value="TreeGrafter"/>
</dbReference>
<dbReference type="PROSITE" id="PS50011">
    <property type="entry name" value="PROTEIN_KINASE_DOM"/>
    <property type="match status" value="1"/>
</dbReference>
<dbReference type="PANTHER" id="PTHR23257:SF963">
    <property type="entry name" value="AT08303P"/>
    <property type="match status" value="1"/>
</dbReference>
<name>A0A015JBN5_RHIIW</name>
<dbReference type="SMR" id="A0A015JBN5"/>
<gene>
    <name evidence="3" type="ORF">RirG_082630</name>
    <name evidence="2" type="ORF">RirG_143720</name>
</gene>
<dbReference type="AlphaFoldDB" id="A0A015JBN5"/>
<dbReference type="InterPro" id="IPR050167">
    <property type="entry name" value="Ser_Thr_protein_kinase"/>
</dbReference>
<feature type="domain" description="Protein kinase" evidence="1">
    <location>
        <begin position="104"/>
        <end position="396"/>
    </location>
</feature>
<dbReference type="HOGENOM" id="CLU_000288_7_34_1"/>
<comment type="caution">
    <text evidence="2">The sequence shown here is derived from an EMBL/GenBank/DDBJ whole genome shotgun (WGS) entry which is preliminary data.</text>
</comment>
<proteinExistence type="predicted"/>
<dbReference type="GO" id="GO:0005524">
    <property type="term" value="F:ATP binding"/>
    <property type="evidence" value="ECO:0007669"/>
    <property type="project" value="InterPro"/>
</dbReference>
<evidence type="ECO:0000313" key="3">
    <source>
        <dbReference type="EMBL" id="EXX70975.1"/>
    </source>
</evidence>
<dbReference type="Gene3D" id="1.10.510.10">
    <property type="entry name" value="Transferase(Phosphotransferase) domain 1"/>
    <property type="match status" value="1"/>
</dbReference>
<dbReference type="InterPro" id="IPR011009">
    <property type="entry name" value="Kinase-like_dom_sf"/>
</dbReference>
<dbReference type="Pfam" id="PF00069">
    <property type="entry name" value="Pkinase"/>
    <property type="match status" value="1"/>
</dbReference>
<dbReference type="GO" id="GO:0005737">
    <property type="term" value="C:cytoplasm"/>
    <property type="evidence" value="ECO:0007669"/>
    <property type="project" value="TreeGrafter"/>
</dbReference>
<dbReference type="PANTHER" id="PTHR23257">
    <property type="entry name" value="SERINE-THREONINE PROTEIN KINASE"/>
    <property type="match status" value="1"/>
</dbReference>
<reference evidence="2 4" key="1">
    <citation type="submission" date="2014-02" db="EMBL/GenBank/DDBJ databases">
        <title>Single nucleus genome sequencing reveals high similarity among nuclei of an endomycorrhizal fungus.</title>
        <authorList>
            <person name="Lin K."/>
            <person name="Geurts R."/>
            <person name="Zhang Z."/>
            <person name="Limpens E."/>
            <person name="Saunders D.G."/>
            <person name="Mu D."/>
            <person name="Pang E."/>
            <person name="Cao H."/>
            <person name="Cha H."/>
            <person name="Lin T."/>
            <person name="Zhou Q."/>
            <person name="Shang Y."/>
            <person name="Li Y."/>
            <person name="Ivanov S."/>
            <person name="Sharma T."/>
            <person name="Velzen R.V."/>
            <person name="Ruijter N.D."/>
            <person name="Aanen D.K."/>
            <person name="Win J."/>
            <person name="Kamoun S."/>
            <person name="Bisseling T."/>
            <person name="Huang S."/>
        </authorList>
    </citation>
    <scope>NUCLEOTIDE SEQUENCE [LARGE SCALE GENOMIC DNA]</scope>
    <source>
        <strain evidence="2">DAOM 197198w</strain>
        <strain evidence="4">DAOM197198w</strain>
    </source>
</reference>
<accession>A0A015JBN5</accession>
<dbReference type="SUPFAM" id="SSF56112">
    <property type="entry name" value="Protein kinase-like (PK-like)"/>
    <property type="match status" value="1"/>
</dbReference>
<dbReference type="Proteomes" id="UP000022910">
    <property type="component" value="Unassembled WGS sequence"/>
</dbReference>
<dbReference type="InterPro" id="IPR000719">
    <property type="entry name" value="Prot_kinase_dom"/>
</dbReference>
<evidence type="ECO:0000259" key="1">
    <source>
        <dbReference type="PROSITE" id="PS50011"/>
    </source>
</evidence>
<dbReference type="EMBL" id="JEMT01023424">
    <property type="protein sequence ID" value="EXX64335.1"/>
    <property type="molecule type" value="Genomic_DNA"/>
</dbReference>
<keyword evidence="4" id="KW-1185">Reference proteome</keyword>
<dbReference type="EMBL" id="JEMT01016294">
    <property type="protein sequence ID" value="EXX70975.1"/>
    <property type="molecule type" value="Genomic_DNA"/>
</dbReference>